<reference evidence="1 2" key="1">
    <citation type="submission" date="2012-05" db="EMBL/GenBank/DDBJ databases">
        <title>Recombination and specialization in a pathogen metapopulation.</title>
        <authorList>
            <person name="Gardiner A."/>
            <person name="Kemen E."/>
            <person name="Schultz-Larsen T."/>
            <person name="MacLean D."/>
            <person name="Van Oosterhout C."/>
            <person name="Jones J.D.G."/>
        </authorList>
    </citation>
    <scope>NUCLEOTIDE SEQUENCE [LARGE SCALE GENOMIC DNA]</scope>
    <source>
        <strain evidence="1 2">Ac Nc2</strain>
    </source>
</reference>
<evidence type="ECO:0000313" key="1">
    <source>
        <dbReference type="EMBL" id="CCI10792.1"/>
    </source>
</evidence>
<comment type="caution">
    <text evidence="1">The sequence shown here is derived from an EMBL/GenBank/DDBJ whole genome shotgun (WGS) entry which is preliminary data.</text>
</comment>
<name>A0A024FV29_9STRA</name>
<dbReference type="AlphaFoldDB" id="A0A024FV29"/>
<dbReference type="EMBL" id="CAIX01000405">
    <property type="protein sequence ID" value="CCI10792.1"/>
    <property type="molecule type" value="Genomic_DNA"/>
</dbReference>
<dbReference type="InParanoid" id="A0A024FV29"/>
<sequence length="105" mass="11663">MSCCSTNTVSGRRRVCGLVIDNLREGEFSNSLSFSSLMTRHIYAGDDLAWDHFSFPFRLDAYCMCTCSSIATNMKRLTADFVGFMAFIASGDAALCLERKESSFV</sequence>
<organism evidence="1 2">
    <name type="scientific">Albugo candida</name>
    <dbReference type="NCBI Taxonomy" id="65357"/>
    <lineage>
        <taxon>Eukaryota</taxon>
        <taxon>Sar</taxon>
        <taxon>Stramenopiles</taxon>
        <taxon>Oomycota</taxon>
        <taxon>Peronosporomycetes</taxon>
        <taxon>Albuginales</taxon>
        <taxon>Albuginaceae</taxon>
        <taxon>Albugo</taxon>
    </lineage>
</organism>
<keyword evidence="2" id="KW-1185">Reference proteome</keyword>
<evidence type="ECO:0000313" key="2">
    <source>
        <dbReference type="Proteomes" id="UP000053237"/>
    </source>
</evidence>
<protein>
    <submittedName>
        <fullName evidence="1">Uncharacterized protein</fullName>
    </submittedName>
</protein>
<dbReference type="Proteomes" id="UP000053237">
    <property type="component" value="Unassembled WGS sequence"/>
</dbReference>
<gene>
    <name evidence="1" type="ORF">BN9_117030</name>
</gene>
<proteinExistence type="predicted"/>
<accession>A0A024FV29</accession>